<dbReference type="InterPro" id="IPR000836">
    <property type="entry name" value="PRTase_dom"/>
</dbReference>
<sequence length="243" mass="26341">MSKRKAQVIEEGTGSGLVRHSTHPLIKHKVTQMRKADASAKYLKQLMHEISTLLCFEATADLPLQPCAVRTKDGNEEDGTRVSERVGVVPVLRGGLGMVEAMTEMVAGAQVWHLGIYRDKASLLPVEYYNKLPKKVTVHTVYVLDPMPVSGATAVAAVDILKAWGAGLPHGKTLTIKFICIGASEQAVAKFTEAHPDVPFHVGLIDVLQDDKGKPLRPVLPSMGDIGDRMFGTDPDTPPLCEE</sequence>
<dbReference type="EMBL" id="HBEP01013304">
    <property type="protein sequence ID" value="CAD8482388.1"/>
    <property type="molecule type" value="Transcribed_RNA"/>
</dbReference>
<evidence type="ECO:0000256" key="2">
    <source>
        <dbReference type="ARBA" id="ARBA00005180"/>
    </source>
</evidence>
<dbReference type="InterPro" id="IPR029057">
    <property type="entry name" value="PRTase-like"/>
</dbReference>
<comment type="cofactor">
    <cofactor evidence="1">
        <name>Mg(2+)</name>
        <dbReference type="ChEBI" id="CHEBI:18420"/>
    </cofactor>
</comment>
<dbReference type="NCBIfam" id="NF001097">
    <property type="entry name" value="PRK00129.1"/>
    <property type="match status" value="1"/>
</dbReference>
<dbReference type="GO" id="GO:0005525">
    <property type="term" value="F:GTP binding"/>
    <property type="evidence" value="ECO:0007669"/>
    <property type="project" value="UniProtKB-KW"/>
</dbReference>
<dbReference type="PANTHER" id="PTHR32315:SF4">
    <property type="entry name" value="URACIL PHOSPHORIBOSYLTRANSFERASE, CHLOROPLASTIC"/>
    <property type="match status" value="1"/>
</dbReference>
<evidence type="ECO:0000259" key="10">
    <source>
        <dbReference type="Pfam" id="PF14681"/>
    </source>
</evidence>
<dbReference type="GO" id="GO:0004845">
    <property type="term" value="F:uracil phosphoribosyltransferase activity"/>
    <property type="evidence" value="ECO:0007669"/>
    <property type="project" value="UniProtKB-EC"/>
</dbReference>
<dbReference type="SUPFAM" id="SSF53271">
    <property type="entry name" value="PRTase-like"/>
    <property type="match status" value="1"/>
</dbReference>
<proteinExistence type="inferred from homology"/>
<evidence type="ECO:0000256" key="9">
    <source>
        <dbReference type="ARBA" id="ARBA00023134"/>
    </source>
</evidence>
<reference evidence="11" key="1">
    <citation type="submission" date="2021-01" db="EMBL/GenBank/DDBJ databases">
        <authorList>
            <person name="Corre E."/>
            <person name="Pelletier E."/>
            <person name="Niang G."/>
            <person name="Scheremetjew M."/>
            <person name="Finn R."/>
            <person name="Kale V."/>
            <person name="Holt S."/>
            <person name="Cochrane G."/>
            <person name="Meng A."/>
            <person name="Brown T."/>
            <person name="Cohen L."/>
        </authorList>
    </citation>
    <scope>NUCLEOTIDE SEQUENCE</scope>
    <source>
        <strain evidence="11">CCMP1374</strain>
    </source>
</reference>
<keyword evidence="9" id="KW-0342">GTP-binding</keyword>
<dbReference type="InterPro" id="IPR050054">
    <property type="entry name" value="UPRTase/APRTase"/>
</dbReference>
<evidence type="ECO:0000256" key="3">
    <source>
        <dbReference type="ARBA" id="ARBA00009516"/>
    </source>
</evidence>
<evidence type="ECO:0000256" key="5">
    <source>
        <dbReference type="ARBA" id="ARBA00022533"/>
    </source>
</evidence>
<keyword evidence="7" id="KW-0808">Transferase</keyword>
<evidence type="ECO:0000256" key="4">
    <source>
        <dbReference type="ARBA" id="ARBA00011894"/>
    </source>
</evidence>
<accession>A0A7S0HKD2</accession>
<evidence type="ECO:0000256" key="8">
    <source>
        <dbReference type="ARBA" id="ARBA00022741"/>
    </source>
</evidence>
<organism evidence="11">
    <name type="scientific">Phaeocystis antarctica</name>
    <dbReference type="NCBI Taxonomy" id="33657"/>
    <lineage>
        <taxon>Eukaryota</taxon>
        <taxon>Haptista</taxon>
        <taxon>Haptophyta</taxon>
        <taxon>Prymnesiophyceae</taxon>
        <taxon>Phaeocystales</taxon>
        <taxon>Phaeocystaceae</taxon>
        <taxon>Phaeocystis</taxon>
    </lineage>
</organism>
<keyword evidence="5" id="KW-0021">Allosteric enzyme</keyword>
<dbReference type="Pfam" id="PF14681">
    <property type="entry name" value="UPRTase"/>
    <property type="match status" value="1"/>
</dbReference>
<dbReference type="PANTHER" id="PTHR32315">
    <property type="entry name" value="ADENINE PHOSPHORIBOSYLTRANSFERASE"/>
    <property type="match status" value="1"/>
</dbReference>
<dbReference type="CDD" id="cd06223">
    <property type="entry name" value="PRTases_typeI"/>
    <property type="match status" value="1"/>
</dbReference>
<evidence type="ECO:0000256" key="6">
    <source>
        <dbReference type="ARBA" id="ARBA00022676"/>
    </source>
</evidence>
<comment type="pathway">
    <text evidence="2">Pyrimidine metabolism; UMP biosynthesis via salvage pathway; UMP from uracil: step 1/1.</text>
</comment>
<keyword evidence="8" id="KW-0547">Nucleotide-binding</keyword>
<evidence type="ECO:0000256" key="7">
    <source>
        <dbReference type="ARBA" id="ARBA00022679"/>
    </source>
</evidence>
<keyword evidence="6" id="KW-0328">Glycosyltransferase</keyword>
<evidence type="ECO:0000313" key="11">
    <source>
        <dbReference type="EMBL" id="CAD8482388.1"/>
    </source>
</evidence>
<dbReference type="EC" id="2.4.2.9" evidence="4"/>
<gene>
    <name evidence="11" type="ORF">PANT1444_LOCUS7524</name>
</gene>
<feature type="domain" description="Phosphoribosyltransferase" evidence="10">
    <location>
        <begin position="22"/>
        <end position="233"/>
    </location>
</feature>
<protein>
    <recommendedName>
        <fullName evidence="4">uracil phosphoribosyltransferase</fullName>
        <ecNumber evidence="4">2.4.2.9</ecNumber>
    </recommendedName>
</protein>
<comment type="similarity">
    <text evidence="3">Belongs to the UPRTase family.</text>
</comment>
<evidence type="ECO:0000256" key="1">
    <source>
        <dbReference type="ARBA" id="ARBA00001946"/>
    </source>
</evidence>
<name>A0A7S0HKD2_9EUKA</name>
<dbReference type="Gene3D" id="3.40.50.2020">
    <property type="match status" value="1"/>
</dbReference>
<dbReference type="AlphaFoldDB" id="A0A7S0HKD2"/>